<proteinExistence type="predicted"/>
<organism evidence="3 4">
    <name type="scientific">Shewanella jiangmenensis</name>
    <dbReference type="NCBI Taxonomy" id="2837387"/>
    <lineage>
        <taxon>Bacteria</taxon>
        <taxon>Pseudomonadati</taxon>
        <taxon>Pseudomonadota</taxon>
        <taxon>Gammaproteobacteria</taxon>
        <taxon>Alteromonadales</taxon>
        <taxon>Shewanellaceae</taxon>
        <taxon>Shewanella</taxon>
    </lineage>
</organism>
<dbReference type="InterPro" id="IPR011767">
    <property type="entry name" value="GLR_AS"/>
</dbReference>
<keyword evidence="4" id="KW-1185">Reference proteome</keyword>
<dbReference type="Proteomes" id="UP001195903">
    <property type="component" value="Unassembled WGS sequence"/>
</dbReference>
<dbReference type="Gene3D" id="3.40.30.10">
    <property type="entry name" value="Glutaredoxin"/>
    <property type="match status" value="1"/>
</dbReference>
<dbReference type="EMBL" id="JAHEPS010000003">
    <property type="protein sequence ID" value="MBT1444670.1"/>
    <property type="molecule type" value="Genomic_DNA"/>
</dbReference>
<reference evidence="3 4" key="1">
    <citation type="submission" date="2021-05" db="EMBL/GenBank/DDBJ databases">
        <title>Shewanella sp. JM162201.</title>
        <authorList>
            <person name="Xu S."/>
            <person name="Li A."/>
        </authorList>
    </citation>
    <scope>NUCLEOTIDE SEQUENCE [LARGE SCALE GENOMIC DNA]</scope>
    <source>
        <strain evidence="3 4">JM162201</strain>
    </source>
</reference>
<name>A0ABS5V2J7_9GAMM</name>
<dbReference type="InterPro" id="IPR007494">
    <property type="entry name" value="Glutaredoxin2_C"/>
</dbReference>
<protein>
    <submittedName>
        <fullName evidence="3">Glutaredoxin 2</fullName>
    </submittedName>
</protein>
<comment type="caution">
    <text evidence="3">The sequence shown here is derived from an EMBL/GenBank/DDBJ whole genome shotgun (WGS) entry which is preliminary data.</text>
</comment>
<dbReference type="InterPro" id="IPR036282">
    <property type="entry name" value="Glutathione-S-Trfase_C_sf"/>
</dbReference>
<dbReference type="RefSeq" id="WP_214506878.1">
    <property type="nucleotide sequence ID" value="NZ_JAHEPS010000003.1"/>
</dbReference>
<evidence type="ECO:0000313" key="3">
    <source>
        <dbReference type="EMBL" id="MBT1444670.1"/>
    </source>
</evidence>
<dbReference type="SUPFAM" id="SSF52833">
    <property type="entry name" value="Thioredoxin-like"/>
    <property type="match status" value="1"/>
</dbReference>
<dbReference type="SUPFAM" id="SSF47616">
    <property type="entry name" value="GST C-terminal domain-like"/>
    <property type="match status" value="1"/>
</dbReference>
<dbReference type="InterPro" id="IPR004045">
    <property type="entry name" value="Glutathione_S-Trfase_N"/>
</dbReference>
<dbReference type="CDD" id="cd03037">
    <property type="entry name" value="GST_N_GRX2"/>
    <property type="match status" value="1"/>
</dbReference>
<dbReference type="NCBIfam" id="NF007702">
    <property type="entry name" value="PRK10387.1"/>
    <property type="match status" value="1"/>
</dbReference>
<feature type="domain" description="Glutaredoxin 2 C-terminal" evidence="1">
    <location>
        <begin position="86"/>
        <end position="215"/>
    </location>
</feature>
<feature type="domain" description="GST N-terminal" evidence="2">
    <location>
        <begin position="3"/>
        <end position="75"/>
    </location>
</feature>
<dbReference type="NCBIfam" id="TIGR02182">
    <property type="entry name" value="GRXB"/>
    <property type="match status" value="1"/>
</dbReference>
<sequence>MKLFVFEHCPYCVRAMMIVGYKKLDVPFEVLQNHDVDSRIRMVGANMVPILQKPDGSFMGESLDIVAYLDGLDGNPLLEPPRHESAIKAWLDEAGYFSARLLHPRNVKLGLKEYGSAEAIAWYTDKKSAAIGMSFDEAMAATPTWLAGLNATFAALEFVPLPSERGNRLSLDDILLYPPLRNLTAVKGVQFGARLERYIAEVTALTGIRLFGDLAI</sequence>
<dbReference type="Pfam" id="PF04399">
    <property type="entry name" value="Glutaredoxin2_C"/>
    <property type="match status" value="1"/>
</dbReference>
<dbReference type="InterPro" id="IPR011901">
    <property type="entry name" value="Grx2"/>
</dbReference>
<gene>
    <name evidence="3" type="primary">grxB</name>
    <name evidence="3" type="ORF">KJI95_09075</name>
</gene>
<evidence type="ECO:0000259" key="1">
    <source>
        <dbReference type="Pfam" id="PF04399"/>
    </source>
</evidence>
<evidence type="ECO:0000313" key="4">
    <source>
        <dbReference type="Proteomes" id="UP001195903"/>
    </source>
</evidence>
<evidence type="ECO:0000259" key="2">
    <source>
        <dbReference type="Pfam" id="PF13417"/>
    </source>
</evidence>
<dbReference type="InterPro" id="IPR036249">
    <property type="entry name" value="Thioredoxin-like_sf"/>
</dbReference>
<dbReference type="PROSITE" id="PS00195">
    <property type="entry name" value="GLUTAREDOXIN_1"/>
    <property type="match status" value="1"/>
</dbReference>
<dbReference type="Gene3D" id="1.20.1050.10">
    <property type="match status" value="1"/>
</dbReference>
<dbReference type="Pfam" id="PF13417">
    <property type="entry name" value="GST_N_3"/>
    <property type="match status" value="1"/>
</dbReference>
<accession>A0ABS5V2J7</accession>